<dbReference type="CDD" id="cd05233">
    <property type="entry name" value="SDR_c"/>
    <property type="match status" value="1"/>
</dbReference>
<keyword evidence="2" id="KW-0560">Oxidoreductase</keyword>
<dbReference type="InterPro" id="IPR036291">
    <property type="entry name" value="NAD(P)-bd_dom_sf"/>
</dbReference>
<dbReference type="GO" id="GO:0016491">
    <property type="term" value="F:oxidoreductase activity"/>
    <property type="evidence" value="ECO:0007669"/>
    <property type="project" value="UniProtKB-KW"/>
</dbReference>
<dbReference type="PRINTS" id="PR00080">
    <property type="entry name" value="SDRFAMILY"/>
</dbReference>
<evidence type="ECO:0000256" key="2">
    <source>
        <dbReference type="ARBA" id="ARBA00023002"/>
    </source>
</evidence>
<dbReference type="PIRSF" id="PIRSF000126">
    <property type="entry name" value="11-beta-HSD1"/>
    <property type="match status" value="1"/>
</dbReference>
<dbReference type="EMBL" id="CP000812">
    <property type="protein sequence ID" value="ABV32705.1"/>
    <property type="molecule type" value="Genomic_DNA"/>
</dbReference>
<dbReference type="SUPFAM" id="SSF51735">
    <property type="entry name" value="NAD(P)-binding Rossmann-fold domains"/>
    <property type="match status" value="1"/>
</dbReference>
<accession>A8F3H1</accession>
<dbReference type="PANTHER" id="PTHR43086">
    <property type="entry name" value="VERY-LONG-CHAIN 3-OXOOACYL-COA REDUCTASE"/>
    <property type="match status" value="1"/>
</dbReference>
<comment type="similarity">
    <text evidence="1 3">Belongs to the short-chain dehydrogenases/reductases (SDR) family.</text>
</comment>
<gene>
    <name evidence="4" type="ordered locus">Tlet_0135</name>
</gene>
<dbReference type="OrthoDB" id="9808814at2"/>
<sequence>MSLTDFKWALITGASSGIGKEFAVQLSKKGLNIIAIGRNEERLIQTVETVKKSSNVEIISYTADLSRQENVKSLVVDLSKYQVDLLINNAGFGLYGEFTKLELSEIEKMIEVNIKALTSLSHIFSKEMIARKFGGIINIASVAGHIPLPYFSAYAATKAYVYNFSLGLWAELRKYNVHVLCVSPGPTETRFFERAFKNQSLQKFGSRMKPDEVVAGTLKAFEKGSVVYTPGMKNKFITFIGKKLLPDRFIAMVAGG</sequence>
<reference evidence="4 5" key="1">
    <citation type="submission" date="2007-08" db="EMBL/GenBank/DDBJ databases">
        <title>Complete sequence of Thermotoga lettingae TMO.</title>
        <authorList>
            <consortium name="US DOE Joint Genome Institute"/>
            <person name="Copeland A."/>
            <person name="Lucas S."/>
            <person name="Lapidus A."/>
            <person name="Barry K."/>
            <person name="Glavina del Rio T."/>
            <person name="Dalin E."/>
            <person name="Tice H."/>
            <person name="Pitluck S."/>
            <person name="Foster B."/>
            <person name="Bruce D."/>
            <person name="Schmutz J."/>
            <person name="Larimer F."/>
            <person name="Land M."/>
            <person name="Hauser L."/>
            <person name="Kyrpides N."/>
            <person name="Mikhailova N."/>
            <person name="Nelson K."/>
            <person name="Gogarten J.P."/>
            <person name="Noll K."/>
            <person name="Richardson P."/>
        </authorList>
    </citation>
    <scope>NUCLEOTIDE SEQUENCE [LARGE SCALE GENOMIC DNA]</scope>
    <source>
        <strain evidence="5">ATCC BAA-301 / DSM 14385 / NBRC 107922 / TMO</strain>
    </source>
</reference>
<organism evidence="4 5">
    <name type="scientific">Pseudothermotoga lettingae (strain ATCC BAA-301 / DSM 14385 / NBRC 107922 / TMO)</name>
    <name type="common">Thermotoga lettingae</name>
    <dbReference type="NCBI Taxonomy" id="416591"/>
    <lineage>
        <taxon>Bacteria</taxon>
        <taxon>Thermotogati</taxon>
        <taxon>Thermotogota</taxon>
        <taxon>Thermotogae</taxon>
        <taxon>Thermotogales</taxon>
        <taxon>Thermotogaceae</taxon>
        <taxon>Pseudothermotoga</taxon>
    </lineage>
</organism>
<reference evidence="4 5" key="2">
    <citation type="journal article" date="2009" name="Proc. Natl. Acad. Sci. U.S.A.">
        <title>On the chimeric nature, thermophilic origin, and phylogenetic placement of the Thermotogales.</title>
        <authorList>
            <person name="Zhaxybayeva O."/>
            <person name="Swithers K.S."/>
            <person name="Lapierre P."/>
            <person name="Fournier G.P."/>
            <person name="Bickhart D.M."/>
            <person name="DeBoy R.T."/>
            <person name="Nelson K.E."/>
            <person name="Nesbo C.L."/>
            <person name="Doolittle W.F."/>
            <person name="Gogarten J.P."/>
            <person name="Noll K.M."/>
        </authorList>
    </citation>
    <scope>NUCLEOTIDE SEQUENCE [LARGE SCALE GENOMIC DNA]</scope>
    <source>
        <strain evidence="5">ATCC BAA-301 / DSM 14385 / NBRC 107922 / TMO</strain>
    </source>
</reference>
<dbReference type="Gene3D" id="3.40.50.720">
    <property type="entry name" value="NAD(P)-binding Rossmann-like Domain"/>
    <property type="match status" value="1"/>
</dbReference>
<dbReference type="HOGENOM" id="CLU_010194_2_1_0"/>
<dbReference type="eggNOG" id="COG0300">
    <property type="taxonomic scope" value="Bacteria"/>
</dbReference>
<protein>
    <submittedName>
        <fullName evidence="4">Short-chain dehydrogenase/reductase SDR</fullName>
    </submittedName>
</protein>
<dbReference type="STRING" id="416591.Tlet_0135"/>
<proteinExistence type="inferred from homology"/>
<dbReference type="KEGG" id="tle:Tlet_0135"/>
<dbReference type="AlphaFoldDB" id="A8F3H1"/>
<dbReference type="RefSeq" id="WP_012002186.1">
    <property type="nucleotide sequence ID" value="NC_009828.1"/>
</dbReference>
<dbReference type="InterPro" id="IPR002347">
    <property type="entry name" value="SDR_fam"/>
</dbReference>
<evidence type="ECO:0000313" key="4">
    <source>
        <dbReference type="EMBL" id="ABV32705.1"/>
    </source>
</evidence>
<evidence type="ECO:0000256" key="3">
    <source>
        <dbReference type="RuleBase" id="RU000363"/>
    </source>
</evidence>
<name>A8F3H1_PSELT</name>
<evidence type="ECO:0000256" key="1">
    <source>
        <dbReference type="ARBA" id="ARBA00006484"/>
    </source>
</evidence>
<dbReference type="Proteomes" id="UP000002016">
    <property type="component" value="Chromosome"/>
</dbReference>
<keyword evidence="5" id="KW-1185">Reference proteome</keyword>
<dbReference type="PANTHER" id="PTHR43086:SF3">
    <property type="entry name" value="NADP-DEPENDENT 3-HYDROXY ACID DEHYDROGENASE YDFG"/>
    <property type="match status" value="1"/>
</dbReference>
<dbReference type="PRINTS" id="PR00081">
    <property type="entry name" value="GDHRDH"/>
</dbReference>
<evidence type="ECO:0000313" key="5">
    <source>
        <dbReference type="Proteomes" id="UP000002016"/>
    </source>
</evidence>
<dbReference type="Pfam" id="PF00106">
    <property type="entry name" value="adh_short"/>
    <property type="match status" value="1"/>
</dbReference>